<reference evidence="5 6" key="1">
    <citation type="submission" date="2022-12" db="EMBL/GenBank/DDBJ databases">
        <title>Chromosome-scale assembly of the Ensete ventricosum genome.</title>
        <authorList>
            <person name="Dussert Y."/>
            <person name="Stocks J."/>
            <person name="Wendawek A."/>
            <person name="Woldeyes F."/>
            <person name="Nichols R.A."/>
            <person name="Borrell J.S."/>
        </authorList>
    </citation>
    <scope>NUCLEOTIDE SEQUENCE [LARGE SCALE GENOMIC DNA]</scope>
    <source>
        <strain evidence="6">cv. Maze</strain>
        <tissue evidence="5">Seeds</tissue>
    </source>
</reference>
<evidence type="ECO:0000259" key="4">
    <source>
        <dbReference type="Pfam" id="PF00891"/>
    </source>
</evidence>
<feature type="domain" description="O-methyltransferase C-terminal" evidence="4">
    <location>
        <begin position="2"/>
        <end position="129"/>
    </location>
</feature>
<dbReference type="InterPro" id="IPR029063">
    <property type="entry name" value="SAM-dependent_MTases_sf"/>
</dbReference>
<dbReference type="AlphaFoldDB" id="A0AAV8RDI8"/>
<gene>
    <name evidence="5" type="ORF">OPV22_007921</name>
</gene>
<dbReference type="SUPFAM" id="SSF53335">
    <property type="entry name" value="S-adenosyl-L-methionine-dependent methyltransferases"/>
    <property type="match status" value="1"/>
</dbReference>
<organism evidence="5 6">
    <name type="scientific">Ensete ventricosum</name>
    <name type="common">Abyssinian banana</name>
    <name type="synonym">Musa ensete</name>
    <dbReference type="NCBI Taxonomy" id="4639"/>
    <lineage>
        <taxon>Eukaryota</taxon>
        <taxon>Viridiplantae</taxon>
        <taxon>Streptophyta</taxon>
        <taxon>Embryophyta</taxon>
        <taxon>Tracheophyta</taxon>
        <taxon>Spermatophyta</taxon>
        <taxon>Magnoliopsida</taxon>
        <taxon>Liliopsida</taxon>
        <taxon>Zingiberales</taxon>
        <taxon>Musaceae</taxon>
        <taxon>Ensete</taxon>
    </lineage>
</organism>
<evidence type="ECO:0000313" key="5">
    <source>
        <dbReference type="EMBL" id="KAJ8497369.1"/>
    </source>
</evidence>
<dbReference type="Pfam" id="PF00891">
    <property type="entry name" value="Methyltransf_2"/>
    <property type="match status" value="1"/>
</dbReference>
<proteinExistence type="predicted"/>
<accession>A0AAV8RDI8</accession>
<evidence type="ECO:0000256" key="3">
    <source>
        <dbReference type="ARBA" id="ARBA00022691"/>
    </source>
</evidence>
<keyword evidence="1" id="KW-0489">Methyltransferase</keyword>
<protein>
    <recommendedName>
        <fullName evidence="4">O-methyltransferase C-terminal domain-containing protein</fullName>
    </recommendedName>
</protein>
<keyword evidence="3" id="KW-0949">S-adenosyl-L-methionine</keyword>
<dbReference type="GO" id="GO:0032259">
    <property type="term" value="P:methylation"/>
    <property type="evidence" value="ECO:0007669"/>
    <property type="project" value="UniProtKB-KW"/>
</dbReference>
<dbReference type="InterPro" id="IPR016461">
    <property type="entry name" value="COMT-like"/>
</dbReference>
<dbReference type="PROSITE" id="PS51683">
    <property type="entry name" value="SAM_OMT_II"/>
    <property type="match status" value="1"/>
</dbReference>
<dbReference type="InterPro" id="IPR001077">
    <property type="entry name" value="COMT_C"/>
</dbReference>
<evidence type="ECO:0000313" key="6">
    <source>
        <dbReference type="Proteomes" id="UP001222027"/>
    </source>
</evidence>
<keyword evidence="6" id="KW-1185">Reference proteome</keyword>
<dbReference type="PANTHER" id="PTHR11746">
    <property type="entry name" value="O-METHYLTRANSFERASE"/>
    <property type="match status" value="1"/>
</dbReference>
<dbReference type="GO" id="GO:0008171">
    <property type="term" value="F:O-methyltransferase activity"/>
    <property type="evidence" value="ECO:0007669"/>
    <property type="project" value="InterPro"/>
</dbReference>
<keyword evidence="2" id="KW-0808">Transferase</keyword>
<sequence>MITSTHPHILGINYDLPHVIADAPPLPGVEHVSGDMFESVPGGDAILMKWILHDWSDEHCEKILKNCWKALPENGKVIAVECVLPVVPEPSLRTQTVCHVDLIMLAHNPGGKERTEMELEELAKQAGFSGFKPTYVYASTWALEFTK</sequence>
<dbReference type="Gene3D" id="3.40.50.150">
    <property type="entry name" value="Vaccinia Virus protein VP39"/>
    <property type="match status" value="1"/>
</dbReference>
<comment type="caution">
    <text evidence="5">The sequence shown here is derived from an EMBL/GenBank/DDBJ whole genome shotgun (WGS) entry which is preliminary data.</text>
</comment>
<name>A0AAV8RDI8_ENSVE</name>
<dbReference type="Proteomes" id="UP001222027">
    <property type="component" value="Unassembled WGS sequence"/>
</dbReference>
<dbReference type="EMBL" id="JAQQAF010000003">
    <property type="protein sequence ID" value="KAJ8497369.1"/>
    <property type="molecule type" value="Genomic_DNA"/>
</dbReference>
<evidence type="ECO:0000256" key="1">
    <source>
        <dbReference type="ARBA" id="ARBA00022603"/>
    </source>
</evidence>
<evidence type="ECO:0000256" key="2">
    <source>
        <dbReference type="ARBA" id="ARBA00022679"/>
    </source>
</evidence>